<gene>
    <name evidence="2" type="ORF">SHI21_04800</name>
</gene>
<feature type="chain" id="PRO_5046944937" evidence="1">
    <location>
        <begin position="23"/>
        <end position="220"/>
    </location>
</feature>
<reference evidence="2 3" key="1">
    <citation type="submission" date="2023-11" db="EMBL/GenBank/DDBJ databases">
        <title>A Novel Polar Bacteriovorax (B. antarcticus) Isolated from the Biocrust in Antarctica.</title>
        <authorList>
            <person name="Mun W."/>
            <person name="Choi S.Y."/>
            <person name="Mitchell R.J."/>
        </authorList>
    </citation>
    <scope>NUCLEOTIDE SEQUENCE [LARGE SCALE GENOMIC DNA]</scope>
    <source>
        <strain evidence="2 3">PP10</strain>
    </source>
</reference>
<feature type="signal peptide" evidence="1">
    <location>
        <begin position="1"/>
        <end position="22"/>
    </location>
</feature>
<evidence type="ECO:0000313" key="2">
    <source>
        <dbReference type="EMBL" id="MEA9355503.1"/>
    </source>
</evidence>
<keyword evidence="1" id="KW-0732">Signal</keyword>
<dbReference type="InterPro" id="IPR032676">
    <property type="entry name" value="YkuD_2"/>
</dbReference>
<proteinExistence type="predicted"/>
<keyword evidence="3" id="KW-1185">Reference proteome</keyword>
<name>A0ABU5VR37_9BACT</name>
<comment type="caution">
    <text evidence="2">The sequence shown here is derived from an EMBL/GenBank/DDBJ whole genome shotgun (WGS) entry which is preliminary data.</text>
</comment>
<evidence type="ECO:0000256" key="1">
    <source>
        <dbReference type="SAM" id="SignalP"/>
    </source>
</evidence>
<evidence type="ECO:0000313" key="3">
    <source>
        <dbReference type="Proteomes" id="UP001302274"/>
    </source>
</evidence>
<dbReference type="Pfam" id="PF13645">
    <property type="entry name" value="YkuD_2"/>
    <property type="match status" value="1"/>
</dbReference>
<dbReference type="RefSeq" id="WP_323575063.1">
    <property type="nucleotide sequence ID" value="NZ_JAYGJQ010000001.1"/>
</dbReference>
<sequence>MKNLKALFIITIIAAATSMAHAESSSKQLWLKFNGTNYCKPGFCAESIPNLALAPALQFYKNNQGGMVANTSYIGIIDFTIQSTKNRFFILNLKTGAVESMLVTHGKKSETSPGWAGAFSNVVGSEMSSLGFFITDVEPYYGKHGISLKLDGVSDTNKNARERLIVLHGADYATQWFADTKGRLGLSQGCPAVAPNKIEGVIKKLKGQGLLYIHANSSDL</sequence>
<accession>A0ABU5VR37</accession>
<dbReference type="Proteomes" id="UP001302274">
    <property type="component" value="Unassembled WGS sequence"/>
</dbReference>
<dbReference type="EMBL" id="JAYGJQ010000001">
    <property type="protein sequence ID" value="MEA9355503.1"/>
    <property type="molecule type" value="Genomic_DNA"/>
</dbReference>
<protein>
    <submittedName>
        <fullName evidence="2">Murein L,D-transpeptidase catalytic domain family protein</fullName>
    </submittedName>
</protein>
<organism evidence="2 3">
    <name type="scientific">Bacteriovorax antarcticus</name>
    <dbReference type="NCBI Taxonomy" id="3088717"/>
    <lineage>
        <taxon>Bacteria</taxon>
        <taxon>Pseudomonadati</taxon>
        <taxon>Bdellovibrionota</taxon>
        <taxon>Bacteriovoracia</taxon>
        <taxon>Bacteriovoracales</taxon>
        <taxon>Bacteriovoracaceae</taxon>
        <taxon>Bacteriovorax</taxon>
    </lineage>
</organism>
<dbReference type="PANTHER" id="PTHR38477:SF1">
    <property type="entry name" value="MUREIN L,D-TRANSPEPTIDASE CATALYTIC DOMAIN FAMILY PROTEIN"/>
    <property type="match status" value="1"/>
</dbReference>
<dbReference type="PANTHER" id="PTHR38477">
    <property type="entry name" value="HYPOTHETICAL EXPORTED PROTEIN"/>
    <property type="match status" value="1"/>
</dbReference>